<dbReference type="RefSeq" id="WP_004648978.1">
    <property type="nucleotide sequence ID" value="NZ_KB849164.1"/>
</dbReference>
<dbReference type="GO" id="GO:0042970">
    <property type="term" value="F:homoserine transmembrane transporter activity"/>
    <property type="evidence" value="ECO:0007669"/>
    <property type="project" value="TreeGrafter"/>
</dbReference>
<comment type="caution">
    <text evidence="8">The sequence shown here is derived from an EMBL/GenBank/DDBJ whole genome shotgun (WGS) entry which is preliminary data.</text>
</comment>
<gene>
    <name evidence="8" type="ORF">F994_02449</name>
</gene>
<dbReference type="AlphaFoldDB" id="N8QE69"/>
<dbReference type="GO" id="GO:0005886">
    <property type="term" value="C:plasma membrane"/>
    <property type="evidence" value="ECO:0007669"/>
    <property type="project" value="UniProtKB-SubCell"/>
</dbReference>
<feature type="transmembrane region" description="Helical" evidence="7">
    <location>
        <begin position="71"/>
        <end position="90"/>
    </location>
</feature>
<protein>
    <submittedName>
        <fullName evidence="8">Uncharacterized protein</fullName>
    </submittedName>
</protein>
<feature type="transmembrane region" description="Helical" evidence="7">
    <location>
        <begin position="42"/>
        <end position="65"/>
    </location>
</feature>
<evidence type="ECO:0000256" key="5">
    <source>
        <dbReference type="ARBA" id="ARBA00022989"/>
    </source>
</evidence>
<evidence type="ECO:0000256" key="3">
    <source>
        <dbReference type="ARBA" id="ARBA00022475"/>
    </source>
</evidence>
<comment type="similarity">
    <text evidence="2">Belongs to the Rht family.</text>
</comment>
<feature type="transmembrane region" description="Helical" evidence="7">
    <location>
        <begin position="156"/>
        <end position="179"/>
    </location>
</feature>
<feature type="transmembrane region" description="Helical" evidence="7">
    <location>
        <begin position="191"/>
        <end position="208"/>
    </location>
</feature>
<dbReference type="PIRSF" id="PIRSF006324">
    <property type="entry name" value="LeuE"/>
    <property type="match status" value="1"/>
</dbReference>
<proteinExistence type="inferred from homology"/>
<name>N8QE69_9GAMM</name>
<sequence length="214" mass="23914">MENVVTGYLLFILISTITIACPGPGTLLTITNTLNYGRKNTMWGILGTVLGMFCIAILSATSIGAILAHDIFWFSLLKYIGAVYLVYLSIKTFKNKSLNIDSSDQNQTLNKKVNKPKIFFQGFLTSLSNPKTIIFFIALFPQFIHVNQSLIPQLLTLSSLFCFIALIIHISYSNFIFLFKTKLLTSKIQNNLNKTSGCIFLILSFMLATSNVSR</sequence>
<dbReference type="Pfam" id="PF01810">
    <property type="entry name" value="LysE"/>
    <property type="match status" value="1"/>
</dbReference>
<evidence type="ECO:0000313" key="9">
    <source>
        <dbReference type="Proteomes" id="UP000013086"/>
    </source>
</evidence>
<dbReference type="HOGENOM" id="CLU_079569_2_3_6"/>
<evidence type="ECO:0000256" key="1">
    <source>
        <dbReference type="ARBA" id="ARBA00004651"/>
    </source>
</evidence>
<evidence type="ECO:0000256" key="2">
    <source>
        <dbReference type="ARBA" id="ARBA00007928"/>
    </source>
</evidence>
<evidence type="ECO:0000256" key="6">
    <source>
        <dbReference type="ARBA" id="ARBA00023136"/>
    </source>
</evidence>
<keyword evidence="4 7" id="KW-0812">Transmembrane</keyword>
<feature type="transmembrane region" description="Helical" evidence="7">
    <location>
        <begin position="118"/>
        <end position="144"/>
    </location>
</feature>
<dbReference type="eggNOG" id="COG1280">
    <property type="taxonomic scope" value="Bacteria"/>
</dbReference>
<dbReference type="PANTHER" id="PTHR30086">
    <property type="entry name" value="ARGININE EXPORTER PROTEIN ARGO"/>
    <property type="match status" value="1"/>
</dbReference>
<evidence type="ECO:0000256" key="7">
    <source>
        <dbReference type="SAM" id="Phobius"/>
    </source>
</evidence>
<reference evidence="8 9" key="1">
    <citation type="submission" date="2013-02" db="EMBL/GenBank/DDBJ databases">
        <title>The Genome Sequence of Acinetobacter sp. ANC 3994.</title>
        <authorList>
            <consortium name="The Broad Institute Genome Sequencing Platform"/>
            <consortium name="The Broad Institute Genome Sequencing Center for Infectious Disease"/>
            <person name="Cerqueira G."/>
            <person name="Feldgarden M."/>
            <person name="Courvalin P."/>
            <person name="Perichon B."/>
            <person name="Grillot-Courvalin C."/>
            <person name="Clermont D."/>
            <person name="Rocha E."/>
            <person name="Yoon E.-J."/>
            <person name="Nemec A."/>
            <person name="Walker B."/>
            <person name="Young S.K."/>
            <person name="Zeng Q."/>
            <person name="Gargeya S."/>
            <person name="Fitzgerald M."/>
            <person name="Haas B."/>
            <person name="Abouelleil A."/>
            <person name="Alvarado L."/>
            <person name="Arachchi H.M."/>
            <person name="Berlin A.M."/>
            <person name="Chapman S.B."/>
            <person name="Dewar J."/>
            <person name="Goldberg J."/>
            <person name="Griggs A."/>
            <person name="Gujja S."/>
            <person name="Hansen M."/>
            <person name="Howarth C."/>
            <person name="Imamovic A."/>
            <person name="Larimer J."/>
            <person name="McCowan C."/>
            <person name="Murphy C."/>
            <person name="Neiman D."/>
            <person name="Pearson M."/>
            <person name="Priest M."/>
            <person name="Roberts A."/>
            <person name="Saif S."/>
            <person name="Shea T."/>
            <person name="Sisk P."/>
            <person name="Sykes S."/>
            <person name="Wortman J."/>
            <person name="Nusbaum C."/>
            <person name="Birren B."/>
        </authorList>
    </citation>
    <scope>NUCLEOTIDE SEQUENCE [LARGE SCALE GENOMIC DNA]</scope>
    <source>
        <strain evidence="8 9">ANC 3994</strain>
    </source>
</reference>
<dbReference type="OrthoDB" id="9784202at2"/>
<evidence type="ECO:0000256" key="4">
    <source>
        <dbReference type="ARBA" id="ARBA00022692"/>
    </source>
</evidence>
<comment type="subcellular location">
    <subcellularLocation>
        <location evidence="1">Cell membrane</location>
        <topology evidence="1">Multi-pass membrane protein</topology>
    </subcellularLocation>
</comment>
<dbReference type="Proteomes" id="UP000013086">
    <property type="component" value="Unassembled WGS sequence"/>
</dbReference>
<dbReference type="PANTHER" id="PTHR30086:SF14">
    <property type="entry name" value="HOMOSERINE_HOMOSERINE LACTONE EFFLUX PROTEIN"/>
    <property type="match status" value="1"/>
</dbReference>
<organism evidence="8 9">
    <name type="scientific">Acinetobacter bohemicus ANC 3994</name>
    <dbReference type="NCBI Taxonomy" id="1217715"/>
    <lineage>
        <taxon>Bacteria</taxon>
        <taxon>Pseudomonadati</taxon>
        <taxon>Pseudomonadota</taxon>
        <taxon>Gammaproteobacteria</taxon>
        <taxon>Moraxellales</taxon>
        <taxon>Moraxellaceae</taxon>
        <taxon>Acinetobacter</taxon>
    </lineage>
</organism>
<dbReference type="PATRIC" id="fig|1217715.3.peg.2387"/>
<feature type="transmembrane region" description="Helical" evidence="7">
    <location>
        <begin position="6"/>
        <end position="30"/>
    </location>
</feature>
<keyword evidence="6 7" id="KW-0472">Membrane</keyword>
<evidence type="ECO:0000313" key="8">
    <source>
        <dbReference type="EMBL" id="ENU19589.1"/>
    </source>
</evidence>
<accession>N8QE69</accession>
<dbReference type="EMBL" id="APOH01000015">
    <property type="protein sequence ID" value="ENU19589.1"/>
    <property type="molecule type" value="Genomic_DNA"/>
</dbReference>
<dbReference type="InterPro" id="IPR001123">
    <property type="entry name" value="LeuE-type"/>
</dbReference>
<keyword evidence="5 7" id="KW-1133">Transmembrane helix</keyword>
<keyword evidence="3" id="KW-1003">Cell membrane</keyword>